<evidence type="ECO:0000313" key="2">
    <source>
        <dbReference type="EMBL" id="MFC5744445.1"/>
    </source>
</evidence>
<dbReference type="RefSeq" id="WP_378279619.1">
    <property type="nucleotide sequence ID" value="NZ_JBHSON010000003.1"/>
</dbReference>
<keyword evidence="1" id="KW-0472">Membrane</keyword>
<sequence>MRAADRAVVALGATSLASVLFAFTDGYPWEMAAMPGRAVVVAVVLGLAACAAVAVRTSIPVLVVGAAFLVAAVVVVVEQTLGETWIEGTGATFSLWLGLGAGLVAAGLARRLE</sequence>
<reference evidence="3" key="1">
    <citation type="journal article" date="2019" name="Int. J. Syst. Evol. Microbiol.">
        <title>The Global Catalogue of Microorganisms (GCM) 10K type strain sequencing project: providing services to taxonomists for standard genome sequencing and annotation.</title>
        <authorList>
            <consortium name="The Broad Institute Genomics Platform"/>
            <consortium name="The Broad Institute Genome Sequencing Center for Infectious Disease"/>
            <person name="Wu L."/>
            <person name="Ma J."/>
        </authorList>
    </citation>
    <scope>NUCLEOTIDE SEQUENCE [LARGE SCALE GENOMIC DNA]</scope>
    <source>
        <strain evidence="3">KCTC 42087</strain>
    </source>
</reference>
<accession>A0ABW0ZMD5</accession>
<dbReference type="Proteomes" id="UP001596074">
    <property type="component" value="Unassembled WGS sequence"/>
</dbReference>
<gene>
    <name evidence="2" type="ORF">ACFPZN_02325</name>
</gene>
<name>A0ABW0ZMD5_9ACTN</name>
<evidence type="ECO:0000256" key="1">
    <source>
        <dbReference type="SAM" id="Phobius"/>
    </source>
</evidence>
<keyword evidence="1" id="KW-0812">Transmembrane</keyword>
<feature type="transmembrane region" description="Helical" evidence="1">
    <location>
        <begin position="38"/>
        <end position="55"/>
    </location>
</feature>
<keyword evidence="3" id="KW-1185">Reference proteome</keyword>
<protein>
    <submittedName>
        <fullName evidence="2">Uncharacterized protein</fullName>
    </submittedName>
</protein>
<dbReference type="EMBL" id="JBHSON010000003">
    <property type="protein sequence ID" value="MFC5744445.1"/>
    <property type="molecule type" value="Genomic_DNA"/>
</dbReference>
<feature type="transmembrane region" description="Helical" evidence="1">
    <location>
        <begin position="93"/>
        <end position="109"/>
    </location>
</feature>
<keyword evidence="1" id="KW-1133">Transmembrane helix</keyword>
<organism evidence="2 3">
    <name type="scientific">Actinomadura rugatobispora</name>
    <dbReference type="NCBI Taxonomy" id="1994"/>
    <lineage>
        <taxon>Bacteria</taxon>
        <taxon>Bacillati</taxon>
        <taxon>Actinomycetota</taxon>
        <taxon>Actinomycetes</taxon>
        <taxon>Streptosporangiales</taxon>
        <taxon>Thermomonosporaceae</taxon>
        <taxon>Actinomadura</taxon>
    </lineage>
</organism>
<feature type="transmembrane region" description="Helical" evidence="1">
    <location>
        <begin position="62"/>
        <end position="81"/>
    </location>
</feature>
<evidence type="ECO:0000313" key="3">
    <source>
        <dbReference type="Proteomes" id="UP001596074"/>
    </source>
</evidence>
<proteinExistence type="predicted"/>
<comment type="caution">
    <text evidence="2">The sequence shown here is derived from an EMBL/GenBank/DDBJ whole genome shotgun (WGS) entry which is preliminary data.</text>
</comment>